<dbReference type="InterPro" id="IPR027417">
    <property type="entry name" value="P-loop_NTPase"/>
</dbReference>
<comment type="caution">
    <text evidence="2">The sequence shown here is derived from an EMBL/GenBank/DDBJ whole genome shotgun (WGS) entry which is preliminary data.</text>
</comment>
<dbReference type="Pfam" id="PF13614">
    <property type="entry name" value="AAA_31"/>
    <property type="match status" value="1"/>
</dbReference>
<keyword evidence="3" id="KW-1185">Reference proteome</keyword>
<name>A0ABV1RFX2_9ALTE</name>
<dbReference type="Gene3D" id="3.40.50.300">
    <property type="entry name" value="P-loop containing nucleotide triphosphate hydrolases"/>
    <property type="match status" value="1"/>
</dbReference>
<dbReference type="RefSeq" id="WP_143871101.1">
    <property type="nucleotide sequence ID" value="NZ_CP041660.1"/>
</dbReference>
<proteinExistence type="predicted"/>
<dbReference type="SUPFAM" id="SSF52540">
    <property type="entry name" value="P-loop containing nucleoside triphosphate hydrolases"/>
    <property type="match status" value="1"/>
</dbReference>
<dbReference type="PANTHER" id="PTHR13696">
    <property type="entry name" value="P-LOOP CONTAINING NUCLEOSIDE TRIPHOSPHATE HYDROLASE"/>
    <property type="match status" value="1"/>
</dbReference>
<dbReference type="CDD" id="cd02042">
    <property type="entry name" value="ParAB_family"/>
    <property type="match status" value="1"/>
</dbReference>
<evidence type="ECO:0000313" key="3">
    <source>
        <dbReference type="Proteomes" id="UP001467690"/>
    </source>
</evidence>
<dbReference type="Proteomes" id="UP001467690">
    <property type="component" value="Unassembled WGS sequence"/>
</dbReference>
<evidence type="ECO:0000313" key="2">
    <source>
        <dbReference type="EMBL" id="MER2491822.1"/>
    </source>
</evidence>
<dbReference type="InterPro" id="IPR025669">
    <property type="entry name" value="AAA_dom"/>
</dbReference>
<protein>
    <submittedName>
        <fullName evidence="2">AAA family ATPase</fullName>
    </submittedName>
</protein>
<organism evidence="2 3">
    <name type="scientific">Catenovulum sediminis</name>
    <dbReference type="NCBI Taxonomy" id="1740262"/>
    <lineage>
        <taxon>Bacteria</taxon>
        <taxon>Pseudomonadati</taxon>
        <taxon>Pseudomonadota</taxon>
        <taxon>Gammaproteobacteria</taxon>
        <taxon>Alteromonadales</taxon>
        <taxon>Alteromonadaceae</taxon>
        <taxon>Catenovulum</taxon>
    </lineage>
</organism>
<gene>
    <name evidence="2" type="ORF">ABS311_07990</name>
</gene>
<dbReference type="PANTHER" id="PTHR13696:SF52">
    <property type="entry name" value="PARA FAMILY PROTEIN CT_582"/>
    <property type="match status" value="1"/>
</dbReference>
<evidence type="ECO:0000259" key="1">
    <source>
        <dbReference type="Pfam" id="PF13614"/>
    </source>
</evidence>
<reference evidence="2 3" key="1">
    <citation type="submission" date="2024-06" db="EMBL/GenBank/DDBJ databases">
        <authorList>
            <person name="Chen R.Y."/>
        </authorList>
    </citation>
    <scope>NUCLEOTIDE SEQUENCE [LARGE SCALE GENOMIC DNA]</scope>
    <source>
        <strain evidence="2 3">D2</strain>
    </source>
</reference>
<dbReference type="EMBL" id="JBELOE010000152">
    <property type="protein sequence ID" value="MER2491822.1"/>
    <property type="molecule type" value="Genomic_DNA"/>
</dbReference>
<dbReference type="InterPro" id="IPR050678">
    <property type="entry name" value="DNA_Partitioning_ATPase"/>
</dbReference>
<feature type="domain" description="AAA" evidence="1">
    <location>
        <begin position="1"/>
        <end position="165"/>
    </location>
</feature>
<accession>A0ABV1RFX2</accession>
<sequence length="250" mass="28738">MKTIACYSMKGGVGKTASAVNLAWSAAQAGYKTLLIDLDPQGASSFYFRVKSKKKSWEQAFFEAHKNLLKHIKSADYENLDVLPAHFSFRNFDLVLEENKDSEKSLYKVLKGFKKQYDLVILDCPPTISNLSQSIFVASDLILVPVIPTTLSERTLVQLYQYFTQRELPQEKITPYFSMVQKQKHLHAETMQRLFKEYPQFLPTHIPFSADVEKMGEHRMPLGEFASGKPVFTAYHDLWRNLRDKLFPAS</sequence>